<keyword evidence="1" id="KW-0678">Repressor</keyword>
<organism evidence="6 7">
    <name type="scientific">Allorhizobium borbori</name>
    <dbReference type="NCBI Taxonomy" id="485907"/>
    <lineage>
        <taxon>Bacteria</taxon>
        <taxon>Pseudomonadati</taxon>
        <taxon>Pseudomonadota</taxon>
        <taxon>Alphaproteobacteria</taxon>
        <taxon>Hyphomicrobiales</taxon>
        <taxon>Rhizobiaceae</taxon>
        <taxon>Rhizobium/Agrobacterium group</taxon>
        <taxon>Allorhizobium</taxon>
    </lineage>
</organism>
<gene>
    <name evidence="6" type="ORF">GGQ66_001968</name>
</gene>
<dbReference type="InterPro" id="IPR009061">
    <property type="entry name" value="DNA-bd_dom_put_sf"/>
</dbReference>
<evidence type="ECO:0000313" key="6">
    <source>
        <dbReference type="EMBL" id="MBB4103410.1"/>
    </source>
</evidence>
<name>A0A7W6K1D4_9HYPH</name>
<evidence type="ECO:0000259" key="5">
    <source>
        <dbReference type="PROSITE" id="PS50937"/>
    </source>
</evidence>
<evidence type="ECO:0000256" key="4">
    <source>
        <dbReference type="ARBA" id="ARBA00023163"/>
    </source>
</evidence>
<dbReference type="Gene3D" id="1.10.10.10">
    <property type="entry name" value="Winged helix-like DNA-binding domain superfamily/Winged helix DNA-binding domain"/>
    <property type="match status" value="1"/>
</dbReference>
<dbReference type="GO" id="GO:0003677">
    <property type="term" value="F:DNA binding"/>
    <property type="evidence" value="ECO:0007669"/>
    <property type="project" value="UniProtKB-KW"/>
</dbReference>
<dbReference type="SUPFAM" id="SSF46894">
    <property type="entry name" value="C-terminal effector domain of the bipartite response regulators"/>
    <property type="match status" value="1"/>
</dbReference>
<dbReference type="InterPro" id="IPR047057">
    <property type="entry name" value="MerR_fam"/>
</dbReference>
<evidence type="ECO:0000256" key="2">
    <source>
        <dbReference type="ARBA" id="ARBA00023015"/>
    </source>
</evidence>
<dbReference type="Proteomes" id="UP000584824">
    <property type="component" value="Unassembled WGS sequence"/>
</dbReference>
<dbReference type="PANTHER" id="PTHR30204">
    <property type="entry name" value="REDOX-CYCLING DRUG-SENSING TRANSCRIPTIONAL ACTIVATOR SOXR"/>
    <property type="match status" value="1"/>
</dbReference>
<dbReference type="GO" id="GO:0003700">
    <property type="term" value="F:DNA-binding transcription factor activity"/>
    <property type="evidence" value="ECO:0007669"/>
    <property type="project" value="InterPro"/>
</dbReference>
<dbReference type="InterPro" id="IPR036388">
    <property type="entry name" value="WH-like_DNA-bd_sf"/>
</dbReference>
<keyword evidence="3 6" id="KW-0238">DNA-binding</keyword>
<dbReference type="EMBL" id="JACIDU010000007">
    <property type="protein sequence ID" value="MBB4103410.1"/>
    <property type="molecule type" value="Genomic_DNA"/>
</dbReference>
<dbReference type="AlphaFoldDB" id="A0A7W6K1D4"/>
<dbReference type="Gene3D" id="1.10.1660.10">
    <property type="match status" value="1"/>
</dbReference>
<keyword evidence="4" id="KW-0804">Transcription</keyword>
<sequence>MAELFGVTHRTLHFYEEKGLITASRAGAMRVYTHDDITRMAVVSACREGGMPVAIIQEMLGAMSEAETPEEADAIFRNALLSCKRELTAGISTIRRQMQQLENLLNQVVPDYPDEDRSRPALGERETQCLQMMARGFALDRIAAAFDIALPEAANLEREIIARFGAANRSQAIAKALIAGMISD</sequence>
<dbReference type="InterPro" id="IPR016032">
    <property type="entry name" value="Sig_transdc_resp-reg_C-effctor"/>
</dbReference>
<evidence type="ECO:0000313" key="7">
    <source>
        <dbReference type="Proteomes" id="UP000584824"/>
    </source>
</evidence>
<keyword evidence="7" id="KW-1185">Reference proteome</keyword>
<dbReference type="SMART" id="SM00422">
    <property type="entry name" value="HTH_MERR"/>
    <property type="match status" value="1"/>
</dbReference>
<evidence type="ECO:0000256" key="3">
    <source>
        <dbReference type="ARBA" id="ARBA00023125"/>
    </source>
</evidence>
<reference evidence="6 7" key="1">
    <citation type="submission" date="2020-08" db="EMBL/GenBank/DDBJ databases">
        <title>Genomic Encyclopedia of Type Strains, Phase IV (KMG-IV): sequencing the most valuable type-strain genomes for metagenomic binning, comparative biology and taxonomic classification.</title>
        <authorList>
            <person name="Goeker M."/>
        </authorList>
    </citation>
    <scope>NUCLEOTIDE SEQUENCE [LARGE SCALE GENOMIC DNA]</scope>
    <source>
        <strain evidence="6 7">DSM 26385</strain>
    </source>
</reference>
<proteinExistence type="predicted"/>
<dbReference type="SUPFAM" id="SSF46955">
    <property type="entry name" value="Putative DNA-binding domain"/>
    <property type="match status" value="1"/>
</dbReference>
<feature type="domain" description="HTH merR-type" evidence="5">
    <location>
        <begin position="1"/>
        <end position="62"/>
    </location>
</feature>
<dbReference type="InterPro" id="IPR000551">
    <property type="entry name" value="MerR-type_HTH_dom"/>
</dbReference>
<accession>A0A7W6K1D4</accession>
<keyword evidence="2" id="KW-0805">Transcription regulation</keyword>
<dbReference type="RefSeq" id="WP_183791930.1">
    <property type="nucleotide sequence ID" value="NZ_JACIDU010000007.1"/>
</dbReference>
<dbReference type="PROSITE" id="PS50937">
    <property type="entry name" value="HTH_MERR_2"/>
    <property type="match status" value="1"/>
</dbReference>
<comment type="caution">
    <text evidence="6">The sequence shown here is derived from an EMBL/GenBank/DDBJ whole genome shotgun (WGS) entry which is preliminary data.</text>
</comment>
<protein>
    <submittedName>
        <fullName evidence="6">DNA-binding transcriptional MerR regulator</fullName>
    </submittedName>
</protein>
<dbReference type="PANTHER" id="PTHR30204:SF69">
    <property type="entry name" value="MERR-FAMILY TRANSCRIPTIONAL REGULATOR"/>
    <property type="match status" value="1"/>
</dbReference>
<evidence type="ECO:0000256" key="1">
    <source>
        <dbReference type="ARBA" id="ARBA00022491"/>
    </source>
</evidence>
<dbReference type="Pfam" id="PF13411">
    <property type="entry name" value="MerR_1"/>
    <property type="match status" value="1"/>
</dbReference>
<dbReference type="CDD" id="cd00592">
    <property type="entry name" value="HTH_MerR-like"/>
    <property type="match status" value="1"/>
</dbReference>